<comment type="catalytic activity">
    <reaction evidence="4 5">
        <text>L-cysteine + L-glutamate + ATP = gamma-L-glutamyl-L-cysteine + ADP + phosphate + H(+)</text>
        <dbReference type="Rhea" id="RHEA:13285"/>
        <dbReference type="ChEBI" id="CHEBI:15378"/>
        <dbReference type="ChEBI" id="CHEBI:29985"/>
        <dbReference type="ChEBI" id="CHEBI:30616"/>
        <dbReference type="ChEBI" id="CHEBI:35235"/>
        <dbReference type="ChEBI" id="CHEBI:43474"/>
        <dbReference type="ChEBI" id="CHEBI:58173"/>
        <dbReference type="ChEBI" id="CHEBI:456216"/>
        <dbReference type="EC" id="6.3.2.2"/>
    </reaction>
</comment>
<dbReference type="HAMAP" id="MF_01609">
    <property type="entry name" value="Glu_cys_ligase_2"/>
    <property type="match status" value="1"/>
</dbReference>
<evidence type="ECO:0000256" key="3">
    <source>
        <dbReference type="ARBA" id="ARBA00022840"/>
    </source>
</evidence>
<dbReference type="NCBIfam" id="NF010041">
    <property type="entry name" value="PRK13517.1-1"/>
    <property type="match status" value="1"/>
</dbReference>
<keyword evidence="3 5" id="KW-0067">ATP-binding</keyword>
<evidence type="ECO:0000256" key="5">
    <source>
        <dbReference type="HAMAP-Rule" id="MF_01609"/>
    </source>
</evidence>
<reference evidence="7 8" key="1">
    <citation type="submission" date="2020-08" db="EMBL/GenBank/DDBJ databases">
        <title>Genemic of Streptomyces polyaspartic.</title>
        <authorList>
            <person name="Liu W."/>
        </authorList>
    </citation>
    <scope>NUCLEOTIDE SEQUENCE [LARGE SCALE GENOMIC DNA]</scope>
    <source>
        <strain evidence="7 8">TRM66268-LWL</strain>
    </source>
</reference>
<feature type="region of interest" description="Disordered" evidence="6">
    <location>
        <begin position="29"/>
        <end position="48"/>
    </location>
</feature>
<dbReference type="InterPro" id="IPR014746">
    <property type="entry name" value="Gln_synth/guanido_kin_cat_dom"/>
</dbReference>
<dbReference type="EMBL" id="JACTVJ010000005">
    <property type="protein sequence ID" value="MBC9713027.1"/>
    <property type="molecule type" value="Genomic_DNA"/>
</dbReference>
<dbReference type="Gene3D" id="3.30.590.20">
    <property type="match status" value="1"/>
</dbReference>
<name>A0ABR7SDJ1_9ACTN</name>
<comment type="function">
    <text evidence="5">ATP-dependent carboxylate-amine ligase which exhibits weak glutamate--cysteine ligase activity.</text>
</comment>
<dbReference type="SUPFAM" id="SSF55931">
    <property type="entry name" value="Glutamine synthetase/guanido kinase"/>
    <property type="match status" value="1"/>
</dbReference>
<dbReference type="PANTHER" id="PTHR36510:SF1">
    <property type="entry name" value="GLUTAMATE--CYSTEINE LIGASE 2-RELATED"/>
    <property type="match status" value="1"/>
</dbReference>
<evidence type="ECO:0000256" key="2">
    <source>
        <dbReference type="ARBA" id="ARBA00022741"/>
    </source>
</evidence>
<keyword evidence="1 5" id="KW-0436">Ligase</keyword>
<dbReference type="PANTHER" id="PTHR36510">
    <property type="entry name" value="GLUTAMATE--CYSTEINE LIGASE 2-RELATED"/>
    <property type="match status" value="1"/>
</dbReference>
<keyword evidence="2 5" id="KW-0547">Nucleotide-binding</keyword>
<evidence type="ECO:0000313" key="7">
    <source>
        <dbReference type="EMBL" id="MBC9713027.1"/>
    </source>
</evidence>
<comment type="similarity">
    <text evidence="5">Belongs to the glutamate--cysteine ligase type 2 family. YbdK subfamily.</text>
</comment>
<organism evidence="7 8">
    <name type="scientific">Streptomyces polyasparticus</name>
    <dbReference type="NCBI Taxonomy" id="2767826"/>
    <lineage>
        <taxon>Bacteria</taxon>
        <taxon>Bacillati</taxon>
        <taxon>Actinomycetota</taxon>
        <taxon>Actinomycetes</taxon>
        <taxon>Kitasatosporales</taxon>
        <taxon>Streptomycetaceae</taxon>
        <taxon>Streptomyces</taxon>
    </lineage>
</organism>
<dbReference type="EC" id="6.3.2.2" evidence="5"/>
<comment type="caution">
    <text evidence="7">The sequence shown here is derived from an EMBL/GenBank/DDBJ whole genome shotgun (WGS) entry which is preliminary data.</text>
</comment>
<dbReference type="GO" id="GO:0016874">
    <property type="term" value="F:ligase activity"/>
    <property type="evidence" value="ECO:0007669"/>
    <property type="project" value="UniProtKB-KW"/>
</dbReference>
<dbReference type="Pfam" id="PF04107">
    <property type="entry name" value="GCS2"/>
    <property type="match status" value="1"/>
</dbReference>
<evidence type="ECO:0000256" key="4">
    <source>
        <dbReference type="ARBA" id="ARBA00048819"/>
    </source>
</evidence>
<evidence type="ECO:0000256" key="1">
    <source>
        <dbReference type="ARBA" id="ARBA00022598"/>
    </source>
</evidence>
<evidence type="ECO:0000256" key="6">
    <source>
        <dbReference type="SAM" id="MobiDB-lite"/>
    </source>
</evidence>
<dbReference type="Proteomes" id="UP000642284">
    <property type="component" value="Unassembled WGS sequence"/>
</dbReference>
<gene>
    <name evidence="7" type="ORF">H9Y04_10650</name>
</gene>
<keyword evidence="8" id="KW-1185">Reference proteome</keyword>
<proteinExistence type="inferred from homology"/>
<protein>
    <recommendedName>
        <fullName evidence="5">Putative glutamate--cysteine ligase 2</fullName>
        <ecNumber evidence="5">6.3.2.2</ecNumber>
    </recommendedName>
    <alternativeName>
        <fullName evidence="5">Gamma-glutamylcysteine synthetase 2</fullName>
        <shortName evidence="5">GCS 2</shortName>
        <shortName evidence="5">Gamma-GCS 2</shortName>
    </alternativeName>
</protein>
<evidence type="ECO:0000313" key="8">
    <source>
        <dbReference type="Proteomes" id="UP000642284"/>
    </source>
</evidence>
<accession>A0ABR7SDJ1</accession>
<dbReference type="NCBIfam" id="TIGR02050">
    <property type="entry name" value="gshA_cyan_rel"/>
    <property type="match status" value="1"/>
</dbReference>
<dbReference type="InterPro" id="IPR050141">
    <property type="entry name" value="GCL_type2/YbdK_subfam"/>
</dbReference>
<sequence>MRSVGVEEELLLVDAESGEPKALSQAVLAMASREGDPGDGDGDGPGDAFEAELHRQQLEFATSPQEDMTALADEIVGWRAAAAQHAETVGGAVAALATSPLPVNPTIGTGPRYQWLEEQFGLTTQEQLTCGCHVHVMVESDEEGVAVLNRIRPWLSVLLALSANSPFWQGKDTDYHSYRSRVWGRWPSAGPVELFADAAAYHEQTRAMVATGALLDKGMVYFDARLSDTYPTVEVRIADVCLEPSMTVLLAMLVRGLVETAARQWRADEAPVPHSVALLRLASWRAARSGLADRLVHPLLMEPAPARSVAEALFDHVRPALEDCGDAATARELLDRLLRDGNGARVQRAAFERDGSLRDVVEACVQRTARGV</sequence>
<dbReference type="RefSeq" id="WP_187813487.1">
    <property type="nucleotide sequence ID" value="NZ_JACTVJ010000005.1"/>
</dbReference>
<dbReference type="InterPro" id="IPR006336">
    <property type="entry name" value="GCS2"/>
</dbReference>
<dbReference type="InterPro" id="IPR011793">
    <property type="entry name" value="YbdK"/>
</dbReference>